<dbReference type="Pfam" id="PF15586">
    <property type="entry name" value="Imm8"/>
    <property type="match status" value="1"/>
</dbReference>
<comment type="caution">
    <text evidence="1">The sequence shown here is derived from an EMBL/GenBank/DDBJ whole genome shotgun (WGS) entry which is preliminary data.</text>
</comment>
<name>A0A4Y3KRH2_9CELL</name>
<dbReference type="InterPro" id="IPR028964">
    <property type="entry name" value="Imm8"/>
</dbReference>
<dbReference type="EMBL" id="BJLQ01000066">
    <property type="protein sequence ID" value="GEA85984.1"/>
    <property type="molecule type" value="Genomic_DNA"/>
</dbReference>
<evidence type="ECO:0008006" key="3">
    <source>
        <dbReference type="Google" id="ProtNLM"/>
    </source>
</evidence>
<dbReference type="RefSeq" id="WP_082156362.1">
    <property type="nucleotide sequence ID" value="NZ_BJLQ01000066.1"/>
</dbReference>
<organism evidence="1 2">
    <name type="scientific">Cellulomonas gelida</name>
    <dbReference type="NCBI Taxonomy" id="1712"/>
    <lineage>
        <taxon>Bacteria</taxon>
        <taxon>Bacillati</taxon>
        <taxon>Actinomycetota</taxon>
        <taxon>Actinomycetes</taxon>
        <taxon>Micrococcales</taxon>
        <taxon>Cellulomonadaceae</taxon>
        <taxon>Cellulomonas</taxon>
    </lineage>
</organism>
<proteinExistence type="predicted"/>
<evidence type="ECO:0000313" key="2">
    <source>
        <dbReference type="Proteomes" id="UP000320461"/>
    </source>
</evidence>
<protein>
    <recommendedName>
        <fullName evidence="3">Immunity protein 8 of polymorphic toxin system</fullName>
    </recommendedName>
</protein>
<accession>A0A4Y3KRH2</accession>
<keyword evidence="2" id="KW-1185">Reference proteome</keyword>
<reference evidence="1 2" key="1">
    <citation type="submission" date="2019-06" db="EMBL/GenBank/DDBJ databases">
        <title>Whole genome shotgun sequence of Cellulomonas gelida NBRC 3748.</title>
        <authorList>
            <person name="Hosoyama A."/>
            <person name="Uohara A."/>
            <person name="Ohji S."/>
            <person name="Ichikawa N."/>
        </authorList>
    </citation>
    <scope>NUCLEOTIDE SEQUENCE [LARGE SCALE GENOMIC DNA]</scope>
    <source>
        <strain evidence="1 2">NBRC 3748</strain>
    </source>
</reference>
<dbReference type="OrthoDB" id="5521406at2"/>
<evidence type="ECO:0000313" key="1">
    <source>
        <dbReference type="EMBL" id="GEA85984.1"/>
    </source>
</evidence>
<gene>
    <name evidence="1" type="ORF">CGE01nite_32350</name>
</gene>
<dbReference type="Proteomes" id="UP000320461">
    <property type="component" value="Unassembled WGS sequence"/>
</dbReference>
<dbReference type="AlphaFoldDB" id="A0A4Y3KRH2"/>
<sequence>MRAALRSVSSSDVDDLAGWRPATGVFAIPIRLMIGPADAPGEESFDLTVCSALWLGQQVEDTPVFDPRHYLVVGEFHWPTVRRYLEWRVERCVGATWEAVARQLSRFAFWEFEDYS</sequence>